<dbReference type="InterPro" id="IPR051320">
    <property type="entry name" value="Viral_Replic_Matur_Polypro"/>
</dbReference>
<dbReference type="Pfam" id="PF22909">
    <property type="entry name" value="Caulimovir_coat_dom"/>
    <property type="match status" value="1"/>
</dbReference>
<dbReference type="Pfam" id="PF00078">
    <property type="entry name" value="RVT_1"/>
    <property type="match status" value="1"/>
</dbReference>
<reference evidence="4" key="1">
    <citation type="journal article" date="2019" name="Sci. Rep.">
        <title>Draft genome of Tanacetum cinerariifolium, the natural source of mosquito coil.</title>
        <authorList>
            <person name="Yamashiro T."/>
            <person name="Shiraishi A."/>
            <person name="Satake H."/>
            <person name="Nakayama K."/>
        </authorList>
    </citation>
    <scope>NUCLEOTIDE SEQUENCE</scope>
</reference>
<feature type="coiled-coil region" evidence="1">
    <location>
        <begin position="1043"/>
        <end position="1078"/>
    </location>
</feature>
<dbReference type="PANTHER" id="PTHR33064">
    <property type="entry name" value="POL PROTEIN"/>
    <property type="match status" value="1"/>
</dbReference>
<protein>
    <submittedName>
        <fullName evidence="4">ORFIII-like polyprotein</fullName>
    </submittedName>
</protein>
<evidence type="ECO:0000259" key="3">
    <source>
        <dbReference type="Pfam" id="PF00078"/>
    </source>
</evidence>
<comment type="caution">
    <text evidence="4">The sequence shown here is derived from an EMBL/GenBank/DDBJ whole genome shotgun (WGS) entry which is preliminary data.</text>
</comment>
<dbReference type="CDD" id="cd01647">
    <property type="entry name" value="RT_LTR"/>
    <property type="match status" value="1"/>
</dbReference>
<evidence type="ECO:0000256" key="2">
    <source>
        <dbReference type="SAM" id="MobiDB-lite"/>
    </source>
</evidence>
<feature type="compositionally biased region" description="Polar residues" evidence="2">
    <location>
        <begin position="1386"/>
        <end position="1396"/>
    </location>
</feature>
<accession>A0A6L2KV37</accession>
<proteinExistence type="predicted"/>
<evidence type="ECO:0000313" key="4">
    <source>
        <dbReference type="EMBL" id="GEU52447.1"/>
    </source>
</evidence>
<name>A0A6L2KV37_TANCI</name>
<feature type="domain" description="Reverse transcriptase" evidence="3">
    <location>
        <begin position="1076"/>
        <end position="1180"/>
    </location>
</feature>
<dbReference type="SUPFAM" id="SSF56672">
    <property type="entry name" value="DNA/RNA polymerases"/>
    <property type="match status" value="2"/>
</dbReference>
<dbReference type="InterPro" id="IPR043502">
    <property type="entry name" value="DNA/RNA_pol_sf"/>
</dbReference>
<evidence type="ECO:0000256" key="1">
    <source>
        <dbReference type="SAM" id="Coils"/>
    </source>
</evidence>
<dbReference type="PANTHER" id="PTHR33064:SF37">
    <property type="entry name" value="RIBONUCLEASE H"/>
    <property type="match status" value="1"/>
</dbReference>
<feature type="region of interest" description="Disordered" evidence="2">
    <location>
        <begin position="719"/>
        <end position="754"/>
    </location>
</feature>
<dbReference type="InterPro" id="IPR000477">
    <property type="entry name" value="RT_dom"/>
</dbReference>
<sequence length="1466" mass="168137">MMIGANFLKSTKGGIRIEGDKITIYKKVTRIKTLNQTEIAEIAELEVSEEEFLQINESIYFNQEGCKAFLEQFKPVIDRLLKHVTPTMEDSFKKHVDSLLEIGAISPSKSRHKTIAMIVNLGTTIDPVTGREIKGKERMVFNYKSLNDITYKDQYSLPEKEKEHAKHLEKMLKICEDNGLVLSPTKMKIAVSTIDFLGTVIGEGTIKLQPHIIKKIVNFNEEELKTKKGLRMCKRNEGISSNSSSLNEGSSTVPQCLSEEYKDHIRRSHEDFQPFPRIFTKTIFTNEEPGALYRHYQLKSNQTPIRMDKSNAWRSVAQDIEVSTVKEAVKTMRSLQEIIQCKAQICFEMKSSKGIILSITRISAEIAEQPKLVKKEALGLTKDLNQKATTEYQEAVQATEDINSPAVGFAKTSDYKGGLANQVNTVIKQNNTLLYLAFRQSLKLVELKDKFDKLKQKVYTIIEKEIQPADLEDSISSLAKRLDHFSISELSTQEDQICGYRAMTRGRYQAARATRRVFGRNSYNTTLESAVDPERQLELSRERRANLVPAEVLYSNNRTKLSKPKNFRTPTYPFGDIHDKVTCTTSKKCCVDNVVDHLTTTGITAIPDERRSIEELEGKSWNLKPSEQTIIRVSSRVAVNERLYRSLSLQFERYRQAPQPARYSVDQHDREILANRGEDHTVLHLSKNKEKDDDLPYPKFRKFKQLAAQIIKKHEEHAFPTATDDAESSTSYQPPPDAIIGPTVYPPARQNPQPAYKPDYQFGYPQGKGNTFYGGYDPGLWSDVISRWECITINRLNSQTWSDNKAKLAFVENLLGEIENLMWQQWRTAYPGAYSALETIANDPQNITSQVRQLIIMEDPYRGSTDEQDRAYRDLDRITCEETKNLWSFSEDFWQLAIKLGKLYFPSTTEKFFSKIPPSLSKKIEESFKAINPGLSAGVLPAIKFTHTFVSEMCKDAVLAKELRDLSLCSAIPIPRYYKNNIKKYGIRKSRTYKGKPHNSHDTLQKIAEVSNEILQDQLFIKNWILMTTRILSQQILKIAMSIAYQKEKLKAEQMRLEEKKDEEIKKLKAQLQEKRVAMDEESIPWTAFLVPGGLYEWLVMPFGLKNAPAVFQRKMDKCFKGIESFIAVYIDDILVFSKNEKEHAKYLKKMLKICEDNGLVLSPTEMKIAVSTIDFLGAIIGEGTIKLQPHIIKKIVNFNEEELKTKKGLRRMHGKMGRNSQMEKEQGRSKRFKKIYAYASGKFSTTQSTIDSEINACINTLEKLKIYYLDKHEVTLRIYCQAIISFYNKTNSNKSSRVRWIKFADAVTGTGIKINIEHIEGEHNTLDDSLSRLVNLCFAECTREIKELAAAALHSVKEVLQSPNAFQKNMKTTCEEAIKISNHFQESSQRLSSHTKNQEHYTDITSSKQTKLQSEWINLMHGDQSPQTLKFQRQRKQSKPCEVYKQSYNAKPNMFRNIKQRQSPV</sequence>
<dbReference type="Gene3D" id="3.10.10.10">
    <property type="entry name" value="HIV Type 1 Reverse Transcriptase, subunit A, domain 1"/>
    <property type="match status" value="2"/>
</dbReference>
<feature type="region of interest" description="Disordered" evidence="2">
    <location>
        <begin position="1386"/>
        <end position="1408"/>
    </location>
</feature>
<dbReference type="Gene3D" id="3.30.70.270">
    <property type="match status" value="2"/>
</dbReference>
<dbReference type="InterPro" id="IPR043128">
    <property type="entry name" value="Rev_trsase/Diguanyl_cyclase"/>
</dbReference>
<gene>
    <name evidence="4" type="ORF">Tci_024425</name>
</gene>
<keyword evidence="1" id="KW-0175">Coiled coil</keyword>
<organism evidence="4">
    <name type="scientific">Tanacetum cinerariifolium</name>
    <name type="common">Dalmatian daisy</name>
    <name type="synonym">Chrysanthemum cinerariifolium</name>
    <dbReference type="NCBI Taxonomy" id="118510"/>
    <lineage>
        <taxon>Eukaryota</taxon>
        <taxon>Viridiplantae</taxon>
        <taxon>Streptophyta</taxon>
        <taxon>Embryophyta</taxon>
        <taxon>Tracheophyta</taxon>
        <taxon>Spermatophyta</taxon>
        <taxon>Magnoliopsida</taxon>
        <taxon>eudicotyledons</taxon>
        <taxon>Gunneridae</taxon>
        <taxon>Pentapetalae</taxon>
        <taxon>asterids</taxon>
        <taxon>campanulids</taxon>
        <taxon>Asterales</taxon>
        <taxon>Asteraceae</taxon>
        <taxon>Asteroideae</taxon>
        <taxon>Anthemideae</taxon>
        <taxon>Anthemidinae</taxon>
        <taxon>Tanacetum</taxon>
    </lineage>
</organism>
<dbReference type="EMBL" id="BKCJ010003017">
    <property type="protein sequence ID" value="GEU52447.1"/>
    <property type="molecule type" value="Genomic_DNA"/>
</dbReference>
<dbReference type="FunFam" id="3.30.70.270:FF:000003">
    <property type="entry name" value="Transposon Ty3-G Gag-Pol polyprotein"/>
    <property type="match status" value="1"/>
</dbReference>